<comment type="caution">
    <text evidence="2">The sequence shown here is derived from an EMBL/GenBank/DDBJ whole genome shotgun (WGS) entry which is preliminary data.</text>
</comment>
<protein>
    <recommendedName>
        <fullName evidence="5">EB domain-containing protein</fullName>
    </recommendedName>
</protein>
<organism evidence="2 4">
    <name type="scientific">Adineta steineri</name>
    <dbReference type="NCBI Taxonomy" id="433720"/>
    <lineage>
        <taxon>Eukaryota</taxon>
        <taxon>Metazoa</taxon>
        <taxon>Spiralia</taxon>
        <taxon>Gnathifera</taxon>
        <taxon>Rotifera</taxon>
        <taxon>Eurotatoria</taxon>
        <taxon>Bdelloidea</taxon>
        <taxon>Adinetida</taxon>
        <taxon>Adinetidae</taxon>
        <taxon>Adineta</taxon>
    </lineage>
</organism>
<evidence type="ECO:0000313" key="3">
    <source>
        <dbReference type="EMBL" id="CAF3550194.1"/>
    </source>
</evidence>
<dbReference type="Proteomes" id="UP000663868">
    <property type="component" value="Unassembled WGS sequence"/>
</dbReference>
<evidence type="ECO:0000313" key="2">
    <source>
        <dbReference type="EMBL" id="CAF1380773.1"/>
    </source>
</evidence>
<accession>A0A815JT39</accession>
<name>A0A815JT39_9BILA</name>
<dbReference type="EMBL" id="CAJOBB010000079">
    <property type="protein sequence ID" value="CAF3550194.1"/>
    <property type="molecule type" value="Genomic_DNA"/>
</dbReference>
<proteinExistence type="predicted"/>
<evidence type="ECO:0000313" key="4">
    <source>
        <dbReference type="Proteomes" id="UP000663860"/>
    </source>
</evidence>
<gene>
    <name evidence="2" type="ORF">IZO911_LOCUS38400</name>
    <name evidence="3" type="ORF">KXQ929_LOCUS2611</name>
</gene>
<dbReference type="Proteomes" id="UP000663860">
    <property type="component" value="Unassembled WGS sequence"/>
</dbReference>
<feature type="transmembrane region" description="Helical" evidence="1">
    <location>
        <begin position="254"/>
        <end position="280"/>
    </location>
</feature>
<keyword evidence="1" id="KW-0472">Membrane</keyword>
<keyword evidence="1" id="KW-0812">Transmembrane</keyword>
<keyword evidence="1" id="KW-1133">Transmembrane helix</keyword>
<sequence>MTIDNRTLSMTIPYSLNNNHEQENLFVQILTRHISEKPFIRFNLNMIQCLENQSLNWTSVESSLTLRGEFVRTVFTDTNIMYLSSGLTYLRNLTSIDCLTKTLYRTDKNELFQVNFKIESTLNDFCSDEHLCYPLNIYQCNHEQHRCICRSPLQSYLTKDQQLICIHAVKNIEQCTIENVRCLEWCHLNSSSTVCTCPKDLAIKKYLNDERAYCEGQKNGICDSFIQCPLGDICTHGTCQNSDNRLRNILSLDIITISIIVASLILFVIIIILVVSMYLLRRHRWKKHYHSSIDRVYKKKRQQTNIPTTSDYDNVIYGVFRNNVQVSSRMVSSNDDTITDSSPFTTSDSTSYHPKIVFLGGEQQLTAIYA</sequence>
<evidence type="ECO:0008006" key="5">
    <source>
        <dbReference type="Google" id="ProtNLM"/>
    </source>
</evidence>
<evidence type="ECO:0000256" key="1">
    <source>
        <dbReference type="SAM" id="Phobius"/>
    </source>
</evidence>
<dbReference type="EMBL" id="CAJNOE010001055">
    <property type="protein sequence ID" value="CAF1380773.1"/>
    <property type="molecule type" value="Genomic_DNA"/>
</dbReference>
<dbReference type="AlphaFoldDB" id="A0A815JT39"/>
<reference evidence="2" key="1">
    <citation type="submission" date="2021-02" db="EMBL/GenBank/DDBJ databases">
        <authorList>
            <person name="Nowell W R."/>
        </authorList>
    </citation>
    <scope>NUCLEOTIDE SEQUENCE</scope>
</reference>